<keyword evidence="3" id="KW-1185">Reference proteome</keyword>
<accession>A0ABD1FMG6</accession>
<dbReference type="Proteomes" id="UP001567538">
    <property type="component" value="Unassembled WGS sequence"/>
</dbReference>
<evidence type="ECO:0000256" key="1">
    <source>
        <dbReference type="SAM" id="MobiDB-lite"/>
    </source>
</evidence>
<dbReference type="AlphaFoldDB" id="A0ABD1FMG6"/>
<organism evidence="2 3">
    <name type="scientific">Salvia divinorum</name>
    <name type="common">Maria pastora</name>
    <name type="synonym">Diviner's sage</name>
    <dbReference type="NCBI Taxonomy" id="28513"/>
    <lineage>
        <taxon>Eukaryota</taxon>
        <taxon>Viridiplantae</taxon>
        <taxon>Streptophyta</taxon>
        <taxon>Embryophyta</taxon>
        <taxon>Tracheophyta</taxon>
        <taxon>Spermatophyta</taxon>
        <taxon>Magnoliopsida</taxon>
        <taxon>eudicotyledons</taxon>
        <taxon>Gunneridae</taxon>
        <taxon>Pentapetalae</taxon>
        <taxon>asterids</taxon>
        <taxon>lamiids</taxon>
        <taxon>Lamiales</taxon>
        <taxon>Lamiaceae</taxon>
        <taxon>Nepetoideae</taxon>
        <taxon>Mentheae</taxon>
        <taxon>Salviinae</taxon>
        <taxon>Salvia</taxon>
        <taxon>Salvia subgen. Calosphace</taxon>
    </lineage>
</organism>
<evidence type="ECO:0000313" key="2">
    <source>
        <dbReference type="EMBL" id="KAL1532685.1"/>
    </source>
</evidence>
<proteinExistence type="predicted"/>
<name>A0ABD1FMG6_SALDI</name>
<gene>
    <name evidence="2" type="ORF">AAHA92_32663</name>
</gene>
<sequence>MLWPKDEPNTKENILLPATIDLFLSQIPFSPKICVPKSESREPDPSIRRHSLLPPNFNPSPLVFLPATGIRAVSLPHSLSLSLSRSVPKTAPPPDVAVTGQRQSLSPYRDRVDDAVFPRRNRSSPALVLPSCLEEGAAVAASQPDEDLYPYLLLIAHLLSCGRKTAVVSIFGKVLNIFGPSLVLFSNSRLVELVVGWA</sequence>
<evidence type="ECO:0000313" key="3">
    <source>
        <dbReference type="Proteomes" id="UP001567538"/>
    </source>
</evidence>
<comment type="caution">
    <text evidence="2">The sequence shown here is derived from an EMBL/GenBank/DDBJ whole genome shotgun (WGS) entry which is preliminary data.</text>
</comment>
<dbReference type="EMBL" id="JBEAFC010000014">
    <property type="protein sequence ID" value="KAL1532685.1"/>
    <property type="molecule type" value="Genomic_DNA"/>
</dbReference>
<reference evidence="2 3" key="1">
    <citation type="submission" date="2024-06" db="EMBL/GenBank/DDBJ databases">
        <title>A chromosome level genome sequence of Diviner's sage (Salvia divinorum).</title>
        <authorList>
            <person name="Ford S.A."/>
            <person name="Ro D.-K."/>
            <person name="Ness R.W."/>
            <person name="Phillips M.A."/>
        </authorList>
    </citation>
    <scope>NUCLEOTIDE SEQUENCE [LARGE SCALE GENOMIC DNA]</scope>
    <source>
        <strain evidence="2">SAF-2024a</strain>
        <tissue evidence="2">Leaf</tissue>
    </source>
</reference>
<protein>
    <submittedName>
        <fullName evidence="2">Uncharacterized protein</fullName>
    </submittedName>
</protein>
<feature type="region of interest" description="Disordered" evidence="1">
    <location>
        <begin position="84"/>
        <end position="104"/>
    </location>
</feature>